<evidence type="ECO:0000256" key="1">
    <source>
        <dbReference type="ARBA" id="ARBA00001750"/>
    </source>
</evidence>
<dbReference type="GO" id="GO:0047298">
    <property type="term" value="F:(S)-3-amino-2-methylpropionate transaminase activity"/>
    <property type="evidence" value="ECO:0007669"/>
    <property type="project" value="UniProtKB-EC"/>
</dbReference>
<evidence type="ECO:0000256" key="7">
    <source>
        <dbReference type="ARBA" id="ARBA00022576"/>
    </source>
</evidence>
<evidence type="ECO:0000256" key="3">
    <source>
        <dbReference type="ARBA" id="ARBA00005176"/>
    </source>
</evidence>
<evidence type="ECO:0000256" key="8">
    <source>
        <dbReference type="ARBA" id="ARBA00022679"/>
    </source>
</evidence>
<dbReference type="PATRIC" id="fig|135735.6.peg.3744"/>
<comment type="catalytic activity">
    <reaction evidence="1">
        <text>(S)-3-amino-2-methylpropanoate + 2-oxoglutarate = 2-methyl-3-oxopropanoate + L-glutamate</text>
        <dbReference type="Rhea" id="RHEA:13993"/>
        <dbReference type="ChEBI" id="CHEBI:16810"/>
        <dbReference type="ChEBI" id="CHEBI:29985"/>
        <dbReference type="ChEBI" id="CHEBI:57700"/>
        <dbReference type="ChEBI" id="CHEBI:58655"/>
        <dbReference type="EC" id="2.6.1.22"/>
    </reaction>
</comment>
<comment type="similarity">
    <text evidence="4 16">Belongs to the class-III pyridoxal-phosphate-dependent aminotransferase family.</text>
</comment>
<evidence type="ECO:0000256" key="16">
    <source>
        <dbReference type="RuleBase" id="RU003560"/>
    </source>
</evidence>
<evidence type="ECO:0000256" key="15">
    <source>
        <dbReference type="ARBA" id="ARBA00050054"/>
    </source>
</evidence>
<accession>A0A0H4KLK3</accession>
<proteinExistence type="inferred from homology"/>
<evidence type="ECO:0000256" key="12">
    <source>
        <dbReference type="ARBA" id="ARBA00030857"/>
    </source>
</evidence>
<dbReference type="AlphaFoldDB" id="A0A0H4KLK3"/>
<comment type="catalytic activity">
    <reaction evidence="14">
        <text>4-aminobutanoate + 2-oxoglutarate = succinate semialdehyde + L-glutamate</text>
        <dbReference type="Rhea" id="RHEA:23352"/>
        <dbReference type="ChEBI" id="CHEBI:16810"/>
        <dbReference type="ChEBI" id="CHEBI:29985"/>
        <dbReference type="ChEBI" id="CHEBI:57706"/>
        <dbReference type="ChEBI" id="CHEBI:59888"/>
        <dbReference type="EC" id="2.6.1.19"/>
    </reaction>
</comment>
<dbReference type="GO" id="GO:0030170">
    <property type="term" value="F:pyridoxal phosphate binding"/>
    <property type="evidence" value="ECO:0007669"/>
    <property type="project" value="InterPro"/>
</dbReference>
<dbReference type="CDD" id="cd00610">
    <property type="entry name" value="OAT_like"/>
    <property type="match status" value="1"/>
</dbReference>
<dbReference type="EC" id="2.6.1.22" evidence="5"/>
<dbReference type="KEGG" id="beo:BEH_17600"/>
<dbReference type="Gene3D" id="3.90.1150.10">
    <property type="entry name" value="Aspartate Aminotransferase, domain 1"/>
    <property type="match status" value="1"/>
</dbReference>
<gene>
    <name evidence="17" type="ORF">BEH_17600</name>
</gene>
<evidence type="ECO:0000256" key="14">
    <source>
        <dbReference type="ARBA" id="ARBA00048021"/>
    </source>
</evidence>
<dbReference type="PIRSF" id="PIRSF000521">
    <property type="entry name" value="Transaminase_4ab_Lys_Orn"/>
    <property type="match status" value="1"/>
</dbReference>
<reference evidence="17 18" key="1">
    <citation type="journal article" date="2015" name="PLoS ONE">
        <title>Genome Sequence of Bacillus endophyticus and Analysis of Its Companion Mechanism in the Ketogulonigenium vulgare-Bacillus Strain Consortium.</title>
        <authorList>
            <person name="Jia N."/>
            <person name="Du J."/>
            <person name="Ding M.Z."/>
            <person name="Gao F."/>
            <person name="Yuan Y.J."/>
        </authorList>
    </citation>
    <scope>NUCLEOTIDE SEQUENCE [LARGE SCALE GENOMIC DNA]</scope>
    <source>
        <strain evidence="17 18">Hbe603</strain>
    </source>
</reference>
<keyword evidence="18" id="KW-1185">Reference proteome</keyword>
<evidence type="ECO:0000313" key="18">
    <source>
        <dbReference type="Proteomes" id="UP000036202"/>
    </source>
</evidence>
<evidence type="ECO:0000256" key="10">
    <source>
        <dbReference type="ARBA" id="ARBA00029760"/>
    </source>
</evidence>
<sequence length="442" mass="48612">MTEPWNHLMDHLSDLLAPSMAKDHPNLPVVKAEGCYYYGLDGRKYLDFTSGIATANTGHRHPKVIHAIKEAADHLMHGPSGVIMYESILRLAEELKTILPKGLDCFFFANSGTEAIEGAIKLAKHVTKRPYVVSFMGCFHGRSLGALSVTTSKSKYRKFLQPTGLVYQVPYANPKECPVHEDPEEYFKKKLENDFDILFKHQVTPEEVACMIIEPVLGEGGYIIPPKGWLEKIREVCDEHGILLIFDEVQTGFGRTGDWFASQTFGVTPDIMAIAKGIASGLPLSATVASKELMEKWPIGSHGTTFGGNPIACSAALATIEVLKEENLIANSKMMGDYATKKLTELKAQQPIIGSIRSVGLMIGIEIVDPYTGEPDGYTLLEILNKCLEKGVLFYLCGNSGEVIRMIPPLTVTKQEIDTGIQVLNEAIIEVKKVANIQPTSF</sequence>
<evidence type="ECO:0000256" key="6">
    <source>
        <dbReference type="ARBA" id="ARBA00012912"/>
    </source>
</evidence>
<dbReference type="InterPro" id="IPR015421">
    <property type="entry name" value="PyrdxlP-dep_Trfase_major"/>
</dbReference>
<dbReference type="SUPFAM" id="SSF53383">
    <property type="entry name" value="PLP-dependent transferases"/>
    <property type="match status" value="1"/>
</dbReference>
<dbReference type="FunFam" id="3.40.640.10:FF:000013">
    <property type="entry name" value="4-aminobutyrate aminotransferase"/>
    <property type="match status" value="1"/>
</dbReference>
<dbReference type="GO" id="GO:0042802">
    <property type="term" value="F:identical protein binding"/>
    <property type="evidence" value="ECO:0007669"/>
    <property type="project" value="TreeGrafter"/>
</dbReference>
<evidence type="ECO:0000256" key="5">
    <source>
        <dbReference type="ARBA" id="ARBA00012876"/>
    </source>
</evidence>
<dbReference type="EC" id="2.6.1.19" evidence="6"/>
<comment type="pathway">
    <text evidence="3">Amino-acid degradation; 4-aminobutanoate degradation.</text>
</comment>
<dbReference type="InterPro" id="IPR015424">
    <property type="entry name" value="PyrdxlP-dep_Trfase"/>
</dbReference>
<evidence type="ECO:0000256" key="4">
    <source>
        <dbReference type="ARBA" id="ARBA00008954"/>
    </source>
</evidence>
<dbReference type="InterPro" id="IPR050103">
    <property type="entry name" value="Class-III_PLP-dep_AT"/>
</dbReference>
<evidence type="ECO:0000313" key="17">
    <source>
        <dbReference type="EMBL" id="AKO93726.1"/>
    </source>
</evidence>
<name>A0A0H4KLK3_9BACI</name>
<organism evidence="17 18">
    <name type="scientific">Priestia filamentosa</name>
    <dbReference type="NCBI Taxonomy" id="1402861"/>
    <lineage>
        <taxon>Bacteria</taxon>
        <taxon>Bacillati</taxon>
        <taxon>Bacillota</taxon>
        <taxon>Bacilli</taxon>
        <taxon>Bacillales</taxon>
        <taxon>Bacillaceae</taxon>
        <taxon>Priestia</taxon>
    </lineage>
</organism>
<dbReference type="PROSITE" id="PS00600">
    <property type="entry name" value="AA_TRANSFER_CLASS_3"/>
    <property type="match status" value="1"/>
</dbReference>
<dbReference type="NCBIfam" id="NF005993">
    <property type="entry name" value="PRK08117.1"/>
    <property type="match status" value="1"/>
</dbReference>
<evidence type="ECO:0000256" key="2">
    <source>
        <dbReference type="ARBA" id="ARBA00001933"/>
    </source>
</evidence>
<dbReference type="OrthoDB" id="9807885at2"/>
<protein>
    <recommendedName>
        <fullName evidence="12">(S)-3-amino-2-methylpropionate transaminase</fullName>
        <ecNumber evidence="6">2.6.1.19</ecNumber>
        <ecNumber evidence="5">2.6.1.22</ecNumber>
    </recommendedName>
    <alternativeName>
        <fullName evidence="13">GABA aminotransferase</fullName>
    </alternativeName>
    <alternativeName>
        <fullName evidence="11">Gamma-amino-N-butyrate transaminase</fullName>
    </alternativeName>
    <alternativeName>
        <fullName evidence="15">Glutamate:succinic semialdehyde transaminase</fullName>
    </alternativeName>
    <alternativeName>
        <fullName evidence="10">L-AIBAT</fullName>
    </alternativeName>
</protein>
<comment type="cofactor">
    <cofactor evidence="2">
        <name>pyridoxal 5'-phosphate</name>
        <dbReference type="ChEBI" id="CHEBI:597326"/>
    </cofactor>
</comment>
<dbReference type="RefSeq" id="WP_046217773.1">
    <property type="nucleotide sequence ID" value="NZ_CP011974.1"/>
</dbReference>
<dbReference type="EMBL" id="CP011974">
    <property type="protein sequence ID" value="AKO93726.1"/>
    <property type="molecule type" value="Genomic_DNA"/>
</dbReference>
<evidence type="ECO:0000256" key="13">
    <source>
        <dbReference type="ARBA" id="ARBA00031787"/>
    </source>
</evidence>
<evidence type="ECO:0000256" key="9">
    <source>
        <dbReference type="ARBA" id="ARBA00022898"/>
    </source>
</evidence>
<reference evidence="18" key="2">
    <citation type="submission" date="2015-06" db="EMBL/GenBank/DDBJ databases">
        <title>Genome Sequence of Bacillus endophyticus and Analysis of its Companion Mechanism in the Ketogulonigenium vulgare-Bacillus strain Consortium.</title>
        <authorList>
            <person name="Jia N."/>
            <person name="Du J."/>
            <person name="Ding M.-Z."/>
            <person name="Gao F."/>
            <person name="Yuan Y.-J."/>
        </authorList>
    </citation>
    <scope>NUCLEOTIDE SEQUENCE [LARGE SCALE GENOMIC DNA]</scope>
    <source>
        <strain evidence="18">Hbe603</strain>
    </source>
</reference>
<dbReference type="Pfam" id="PF00202">
    <property type="entry name" value="Aminotran_3"/>
    <property type="match status" value="1"/>
</dbReference>
<dbReference type="Gene3D" id="3.40.640.10">
    <property type="entry name" value="Type I PLP-dependent aspartate aminotransferase-like (Major domain)"/>
    <property type="match status" value="1"/>
</dbReference>
<keyword evidence="7 17" id="KW-0032">Aminotransferase</keyword>
<dbReference type="GO" id="GO:0034386">
    <property type="term" value="F:4-aminobutyrate:2-oxoglutarate transaminase activity"/>
    <property type="evidence" value="ECO:0007669"/>
    <property type="project" value="UniProtKB-EC"/>
</dbReference>
<dbReference type="InterPro" id="IPR015422">
    <property type="entry name" value="PyrdxlP-dep_Trfase_small"/>
</dbReference>
<dbReference type="InterPro" id="IPR005814">
    <property type="entry name" value="Aminotrans_3"/>
</dbReference>
<keyword evidence="8 17" id="KW-0808">Transferase</keyword>
<dbReference type="InterPro" id="IPR049704">
    <property type="entry name" value="Aminotrans_3_PPA_site"/>
</dbReference>
<evidence type="ECO:0000256" key="11">
    <source>
        <dbReference type="ARBA" id="ARBA00030204"/>
    </source>
</evidence>
<dbReference type="Proteomes" id="UP000036202">
    <property type="component" value="Chromosome"/>
</dbReference>
<keyword evidence="9 16" id="KW-0663">Pyridoxal phosphate</keyword>
<dbReference type="PANTHER" id="PTHR11986">
    <property type="entry name" value="AMINOTRANSFERASE CLASS III"/>
    <property type="match status" value="1"/>
</dbReference>